<dbReference type="GO" id="GO:0009099">
    <property type="term" value="P:L-valine biosynthetic process"/>
    <property type="evidence" value="ECO:0007669"/>
    <property type="project" value="UniProtKB-UniRule"/>
</dbReference>
<dbReference type="PROSITE" id="PS51671">
    <property type="entry name" value="ACT"/>
    <property type="match status" value="1"/>
</dbReference>
<name>A0AA35SBS0_GEOBA</name>
<keyword evidence="9" id="KW-1185">Reference proteome</keyword>
<comment type="catalytic activity">
    <reaction evidence="6">
        <text>2 pyruvate + H(+) = (2S)-2-acetolactate + CO2</text>
        <dbReference type="Rhea" id="RHEA:25249"/>
        <dbReference type="ChEBI" id="CHEBI:15361"/>
        <dbReference type="ChEBI" id="CHEBI:15378"/>
        <dbReference type="ChEBI" id="CHEBI:16526"/>
        <dbReference type="ChEBI" id="CHEBI:58476"/>
        <dbReference type="EC" id="2.2.1.6"/>
    </reaction>
</comment>
<dbReference type="InterPro" id="IPR054480">
    <property type="entry name" value="AHAS_small-like_ACT"/>
</dbReference>
<reference evidence="8" key="1">
    <citation type="submission" date="2023-03" db="EMBL/GenBank/DDBJ databases">
        <authorList>
            <person name="Steffen K."/>
            <person name="Cardenas P."/>
        </authorList>
    </citation>
    <scope>NUCLEOTIDE SEQUENCE</scope>
</reference>
<dbReference type="Gene3D" id="3.30.70.260">
    <property type="match status" value="1"/>
</dbReference>
<dbReference type="NCBIfam" id="TIGR00119">
    <property type="entry name" value="acolac_sm"/>
    <property type="match status" value="1"/>
</dbReference>
<dbReference type="AlphaFoldDB" id="A0AA35SBS0"/>
<comment type="subunit">
    <text evidence="6">Dimer of large and small chains.</text>
</comment>
<evidence type="ECO:0000259" key="7">
    <source>
        <dbReference type="PROSITE" id="PS51671"/>
    </source>
</evidence>
<comment type="caution">
    <text evidence="8">The sequence shown here is derived from an EMBL/GenBank/DDBJ whole genome shotgun (WGS) entry which is preliminary data.</text>
</comment>
<dbReference type="PANTHER" id="PTHR30239">
    <property type="entry name" value="ACETOLACTATE SYNTHASE SMALL SUBUNIT"/>
    <property type="match status" value="1"/>
</dbReference>
<keyword evidence="6" id="KW-0808">Transferase</keyword>
<keyword evidence="5 6" id="KW-0100">Branched-chain amino acid biosynthesis</keyword>
<dbReference type="Pfam" id="PF22629">
    <property type="entry name" value="ACT_AHAS_ss"/>
    <property type="match status" value="1"/>
</dbReference>
<comment type="function">
    <text evidence="6">Catalyzes the conversion of 2 pyruvate molecules into acetolactate in the first common step of the biosynthetic pathway of the branched-amino acids such as leucine, isoleucine, and valine.</text>
</comment>
<dbReference type="PANTHER" id="PTHR30239:SF0">
    <property type="entry name" value="ACETOLACTATE SYNTHASE SMALL SUBUNIT 1, CHLOROPLASTIC"/>
    <property type="match status" value="1"/>
</dbReference>
<keyword evidence="4 6" id="KW-0028">Amino-acid biosynthesis</keyword>
<accession>A0AA35SBS0</accession>
<evidence type="ECO:0000256" key="2">
    <source>
        <dbReference type="ARBA" id="ARBA00005025"/>
    </source>
</evidence>
<dbReference type="Proteomes" id="UP001174909">
    <property type="component" value="Unassembled WGS sequence"/>
</dbReference>
<evidence type="ECO:0000256" key="1">
    <source>
        <dbReference type="ARBA" id="ARBA00004974"/>
    </source>
</evidence>
<organism evidence="8 9">
    <name type="scientific">Geodia barretti</name>
    <name type="common">Barrett's horny sponge</name>
    <dbReference type="NCBI Taxonomy" id="519541"/>
    <lineage>
        <taxon>Eukaryota</taxon>
        <taxon>Metazoa</taxon>
        <taxon>Porifera</taxon>
        <taxon>Demospongiae</taxon>
        <taxon>Heteroscleromorpha</taxon>
        <taxon>Tetractinellida</taxon>
        <taxon>Astrophorina</taxon>
        <taxon>Geodiidae</taxon>
        <taxon>Geodia</taxon>
    </lineage>
</organism>
<comment type="similarity">
    <text evidence="3 6">Belongs to the acetolactate synthase small subunit family.</text>
</comment>
<dbReference type="InterPro" id="IPR004789">
    <property type="entry name" value="Acetalactate_synth_ssu"/>
</dbReference>
<evidence type="ECO:0000313" key="9">
    <source>
        <dbReference type="Proteomes" id="UP001174909"/>
    </source>
</evidence>
<evidence type="ECO:0000256" key="6">
    <source>
        <dbReference type="RuleBase" id="RU368092"/>
    </source>
</evidence>
<dbReference type="SUPFAM" id="SSF55021">
    <property type="entry name" value="ACT-like"/>
    <property type="match status" value="1"/>
</dbReference>
<dbReference type="GO" id="GO:0009097">
    <property type="term" value="P:isoleucine biosynthetic process"/>
    <property type="evidence" value="ECO:0007669"/>
    <property type="project" value="UniProtKB-UniRule"/>
</dbReference>
<evidence type="ECO:0000256" key="5">
    <source>
        <dbReference type="ARBA" id="ARBA00023304"/>
    </source>
</evidence>
<dbReference type="EMBL" id="CASHTH010002173">
    <property type="protein sequence ID" value="CAI8025656.1"/>
    <property type="molecule type" value="Genomic_DNA"/>
</dbReference>
<gene>
    <name evidence="8" type="ORF">GBAR_LOCUS14797</name>
</gene>
<proteinExistence type="inferred from homology"/>
<evidence type="ECO:0000256" key="3">
    <source>
        <dbReference type="ARBA" id="ARBA00006341"/>
    </source>
</evidence>
<dbReference type="EC" id="2.2.1.6" evidence="6"/>
<comment type="pathway">
    <text evidence="1 6">Amino-acid biosynthesis; L-isoleucine biosynthesis; L-isoleucine from 2-oxobutanoate: step 1/4.</text>
</comment>
<dbReference type="GO" id="GO:0003984">
    <property type="term" value="F:acetolactate synthase activity"/>
    <property type="evidence" value="ECO:0007669"/>
    <property type="project" value="UniProtKB-UniRule"/>
</dbReference>
<dbReference type="GO" id="GO:0005829">
    <property type="term" value="C:cytosol"/>
    <property type="evidence" value="ECO:0007669"/>
    <property type="project" value="TreeGrafter"/>
</dbReference>
<sequence length="72" mass="8190">MVSSMFRRRGFNIASLAVGHSEEPDLSRMTFVVEGDDRVVEQVTKHLHKLIDVIKVSDKSRTRTSSRESSRS</sequence>
<dbReference type="CDD" id="cd04878">
    <property type="entry name" value="ACT_AHAS"/>
    <property type="match status" value="1"/>
</dbReference>
<dbReference type="InterPro" id="IPR002912">
    <property type="entry name" value="ACT_dom"/>
</dbReference>
<dbReference type="GO" id="GO:1990610">
    <property type="term" value="F:acetolactate synthase regulator activity"/>
    <property type="evidence" value="ECO:0007669"/>
    <property type="project" value="UniProtKB-UniRule"/>
</dbReference>
<protein>
    <recommendedName>
        <fullName evidence="6">Acetolactate synthase small subunit</fullName>
        <shortName evidence="6">AHAS</shortName>
        <shortName evidence="6">ALS</shortName>
        <ecNumber evidence="6">2.2.1.6</ecNumber>
    </recommendedName>
    <alternativeName>
        <fullName evidence="6">Acetohydroxy-acid synthase small subunit</fullName>
    </alternativeName>
</protein>
<evidence type="ECO:0000313" key="8">
    <source>
        <dbReference type="EMBL" id="CAI8025656.1"/>
    </source>
</evidence>
<dbReference type="InterPro" id="IPR045865">
    <property type="entry name" value="ACT-like_dom_sf"/>
</dbReference>
<evidence type="ECO:0000256" key="4">
    <source>
        <dbReference type="ARBA" id="ARBA00022605"/>
    </source>
</evidence>
<feature type="domain" description="ACT" evidence="7">
    <location>
        <begin position="1"/>
        <end position="61"/>
    </location>
</feature>
<comment type="pathway">
    <text evidence="2 6">Amino-acid biosynthesis; L-valine biosynthesis; L-valine from pyruvate: step 1/4.</text>
</comment>
<dbReference type="InterPro" id="IPR039557">
    <property type="entry name" value="AHAS_ACT"/>
</dbReference>